<dbReference type="EMBL" id="PZQS01000010">
    <property type="protein sequence ID" value="PVD23483.1"/>
    <property type="molecule type" value="Genomic_DNA"/>
</dbReference>
<dbReference type="AlphaFoldDB" id="A0A2T7NQR1"/>
<accession>A0A2T7NQR1</accession>
<protein>
    <submittedName>
        <fullName evidence="1">Uncharacterized protein</fullName>
    </submittedName>
</protein>
<keyword evidence="2" id="KW-1185">Reference proteome</keyword>
<comment type="caution">
    <text evidence="1">The sequence shown here is derived from an EMBL/GenBank/DDBJ whole genome shotgun (WGS) entry which is preliminary data.</text>
</comment>
<dbReference type="Proteomes" id="UP000245119">
    <property type="component" value="Linkage Group LG10"/>
</dbReference>
<name>A0A2T7NQR1_POMCA</name>
<gene>
    <name evidence="1" type="ORF">C0Q70_16755</name>
</gene>
<organism evidence="1 2">
    <name type="scientific">Pomacea canaliculata</name>
    <name type="common">Golden apple snail</name>
    <dbReference type="NCBI Taxonomy" id="400727"/>
    <lineage>
        <taxon>Eukaryota</taxon>
        <taxon>Metazoa</taxon>
        <taxon>Spiralia</taxon>
        <taxon>Lophotrochozoa</taxon>
        <taxon>Mollusca</taxon>
        <taxon>Gastropoda</taxon>
        <taxon>Caenogastropoda</taxon>
        <taxon>Architaenioglossa</taxon>
        <taxon>Ampullarioidea</taxon>
        <taxon>Ampullariidae</taxon>
        <taxon>Pomacea</taxon>
    </lineage>
</organism>
<sequence length="67" mass="7303">MFQKGFELVNRSTKDVSDDLVVVYVTSSDETAVYSVAAGVVVPANLRGEADDGDIDRRLSAHRVYVV</sequence>
<reference evidence="1 2" key="1">
    <citation type="submission" date="2018-04" db="EMBL/GenBank/DDBJ databases">
        <title>The genome of golden apple snail Pomacea canaliculata provides insight into stress tolerance and invasive adaptation.</title>
        <authorList>
            <person name="Liu C."/>
            <person name="Liu B."/>
            <person name="Ren Y."/>
            <person name="Zhang Y."/>
            <person name="Wang H."/>
            <person name="Li S."/>
            <person name="Jiang F."/>
            <person name="Yin L."/>
            <person name="Zhang G."/>
            <person name="Qian W."/>
            <person name="Fan W."/>
        </authorList>
    </citation>
    <scope>NUCLEOTIDE SEQUENCE [LARGE SCALE GENOMIC DNA]</scope>
    <source>
        <strain evidence="1">SZHN2017</strain>
        <tissue evidence="1">Muscle</tissue>
    </source>
</reference>
<evidence type="ECO:0000313" key="2">
    <source>
        <dbReference type="Proteomes" id="UP000245119"/>
    </source>
</evidence>
<evidence type="ECO:0000313" key="1">
    <source>
        <dbReference type="EMBL" id="PVD23483.1"/>
    </source>
</evidence>
<proteinExistence type="predicted"/>